<dbReference type="InterPro" id="IPR000182">
    <property type="entry name" value="GNAT_dom"/>
</dbReference>
<evidence type="ECO:0000259" key="1">
    <source>
        <dbReference type="Pfam" id="PF00583"/>
    </source>
</evidence>
<feature type="domain" description="N-acetyltransferase" evidence="1">
    <location>
        <begin position="34"/>
        <end position="122"/>
    </location>
</feature>
<dbReference type="EMBL" id="VJMJ01000117">
    <property type="protein sequence ID" value="KAF0734167.1"/>
    <property type="molecule type" value="Genomic_DNA"/>
</dbReference>
<reference evidence="2 3" key="1">
    <citation type="submission" date="2019-07" db="EMBL/GenBank/DDBJ databases">
        <title>Genomics analysis of Aphanomyces spp. identifies a new class of oomycete effector associated with host adaptation.</title>
        <authorList>
            <person name="Gaulin E."/>
        </authorList>
    </citation>
    <scope>NUCLEOTIDE SEQUENCE [LARGE SCALE GENOMIC DNA]</scope>
    <source>
        <strain evidence="2 3">ATCC 201684</strain>
    </source>
</reference>
<sequence>MDRRVVALHEHYDRSLLDQFYSDVLLPCFGMYPDELDDLDALHVQLNEHNHDTTAEYLYHVLLLLQDKTIVAGVCFEYYRRSICGLVTHIATNPKVDTRGQGVGKTLAGHAVHQLHRQARKHGHDACQAVFLESNRDQVEGDVMQPARRRQIFRAWGIQYLDFDYIQPRLSDDKEPCRTLYLGVWKDALVQQTDESAVLPSRILRDFLTDFFTVLIGTDGVETDVDAVRQLQWLDSHPVVPLLHV</sequence>
<dbReference type="VEuPathDB" id="FungiDB:AeMF1_013926"/>
<proteinExistence type="predicted"/>
<keyword evidence="3" id="KW-1185">Reference proteome</keyword>
<dbReference type="InterPro" id="IPR016181">
    <property type="entry name" value="Acyl_CoA_acyltransferase"/>
</dbReference>
<dbReference type="Proteomes" id="UP000481153">
    <property type="component" value="Unassembled WGS sequence"/>
</dbReference>
<organism evidence="2 3">
    <name type="scientific">Aphanomyces euteiches</name>
    <dbReference type="NCBI Taxonomy" id="100861"/>
    <lineage>
        <taxon>Eukaryota</taxon>
        <taxon>Sar</taxon>
        <taxon>Stramenopiles</taxon>
        <taxon>Oomycota</taxon>
        <taxon>Saprolegniomycetes</taxon>
        <taxon>Saprolegniales</taxon>
        <taxon>Verrucalvaceae</taxon>
        <taxon>Aphanomyces</taxon>
    </lineage>
</organism>
<dbReference type="Gene3D" id="3.40.630.30">
    <property type="match status" value="1"/>
</dbReference>
<dbReference type="GO" id="GO:0016747">
    <property type="term" value="F:acyltransferase activity, transferring groups other than amino-acyl groups"/>
    <property type="evidence" value="ECO:0007669"/>
    <property type="project" value="InterPro"/>
</dbReference>
<evidence type="ECO:0000313" key="3">
    <source>
        <dbReference type="Proteomes" id="UP000481153"/>
    </source>
</evidence>
<gene>
    <name evidence="2" type="ORF">Ae201684_009035</name>
</gene>
<dbReference type="AlphaFoldDB" id="A0A6G0X2S3"/>
<comment type="caution">
    <text evidence="2">The sequence shown here is derived from an EMBL/GenBank/DDBJ whole genome shotgun (WGS) entry which is preliminary data.</text>
</comment>
<protein>
    <recommendedName>
        <fullName evidence="1">N-acetyltransferase domain-containing protein</fullName>
    </recommendedName>
</protein>
<dbReference type="Pfam" id="PF00583">
    <property type="entry name" value="Acetyltransf_1"/>
    <property type="match status" value="1"/>
</dbReference>
<name>A0A6G0X2S3_9STRA</name>
<accession>A0A6G0X2S3</accession>
<evidence type="ECO:0000313" key="2">
    <source>
        <dbReference type="EMBL" id="KAF0734167.1"/>
    </source>
</evidence>
<dbReference type="SUPFAM" id="SSF55729">
    <property type="entry name" value="Acyl-CoA N-acyltransferases (Nat)"/>
    <property type="match status" value="1"/>
</dbReference>